<reference evidence="2 3" key="1">
    <citation type="submission" date="2012-02" db="EMBL/GenBank/DDBJ databases">
        <title>Complete genome sequence of Phycisphaera mikurensis NBRC 102666.</title>
        <authorList>
            <person name="Ankai A."/>
            <person name="Hosoyama A."/>
            <person name="Terui Y."/>
            <person name="Sekine M."/>
            <person name="Fukai R."/>
            <person name="Kato Y."/>
            <person name="Nakamura S."/>
            <person name="Yamada-Narita S."/>
            <person name="Kawakoshi A."/>
            <person name="Fukunaga Y."/>
            <person name="Yamazaki S."/>
            <person name="Fujita N."/>
        </authorList>
    </citation>
    <scope>NUCLEOTIDE SEQUENCE [LARGE SCALE GENOMIC DNA]</scope>
    <source>
        <strain evidence="3">NBRC 102666 / KCTC 22515 / FYK2301M01</strain>
    </source>
</reference>
<keyword evidence="2" id="KW-0560">Oxidoreductase</keyword>
<dbReference type="Pfam" id="PF05721">
    <property type="entry name" value="PhyH"/>
    <property type="match status" value="1"/>
</dbReference>
<keyword evidence="2" id="KW-0223">Dioxygenase</keyword>
<dbReference type="Proteomes" id="UP000007881">
    <property type="component" value="Chromosome"/>
</dbReference>
<dbReference type="HOGENOM" id="CLU_048953_6_0_0"/>
<proteinExistence type="predicted"/>
<dbReference type="AlphaFoldDB" id="I0ICF1"/>
<dbReference type="InterPro" id="IPR008775">
    <property type="entry name" value="Phytyl_CoA_dOase-like"/>
</dbReference>
<dbReference type="PANTHER" id="PTHR20883:SF46">
    <property type="entry name" value="PHYTANOYL-COA HYDROXYLASE"/>
    <property type="match status" value="1"/>
</dbReference>
<dbReference type="STRING" id="1142394.PSMK_07800"/>
<dbReference type="KEGG" id="phm:PSMK_07800"/>
<name>I0ICF1_PHYMF</name>
<evidence type="ECO:0000313" key="2">
    <source>
        <dbReference type="EMBL" id="BAM02939.1"/>
    </source>
</evidence>
<dbReference type="GO" id="GO:0005506">
    <property type="term" value="F:iron ion binding"/>
    <property type="evidence" value="ECO:0007669"/>
    <property type="project" value="UniProtKB-ARBA"/>
</dbReference>
<dbReference type="PATRIC" id="fig|1142394.8.peg.806"/>
<organism evidence="2 3">
    <name type="scientific">Phycisphaera mikurensis (strain NBRC 102666 / KCTC 22515 / FYK2301M01)</name>
    <dbReference type="NCBI Taxonomy" id="1142394"/>
    <lineage>
        <taxon>Bacteria</taxon>
        <taxon>Pseudomonadati</taxon>
        <taxon>Planctomycetota</taxon>
        <taxon>Phycisphaerae</taxon>
        <taxon>Phycisphaerales</taxon>
        <taxon>Phycisphaeraceae</taxon>
        <taxon>Phycisphaera</taxon>
    </lineage>
</organism>
<sequence length="323" mass="35235">MTTATSLAPPAAARLDASRPGFLTPEAAGFYHENGYLIVENALDADDVRRVLDEATAVCRGKRGAFGGQLGDHGGQTDEEVLKQYLCIHFPHKISAFLHGMLSTPAMVETLTGVIGPDVKCMQSMLFIKAAGKPGQAWHQDEDYIPTRDRSLCGGWIALDDATTENGCLWVLPGSHRRGVLYPQAVQEDRRFDCAEESTGFPWSEEDAVPVEVKAGSIVFFNGYLLHRSLPNTATAGFRRVLVNHYMSATSLLPWTANLQEHDTFLDHNRTVAKADARDVVMIAGEDPYAWMGTRDVNRPHVRPSGEGGCAKEQKPGRAVGDG</sequence>
<dbReference type="PANTHER" id="PTHR20883">
    <property type="entry name" value="PHYTANOYL-COA DIOXYGENASE DOMAIN CONTAINING 1"/>
    <property type="match status" value="1"/>
</dbReference>
<dbReference type="GO" id="GO:0016706">
    <property type="term" value="F:2-oxoglutarate-dependent dioxygenase activity"/>
    <property type="evidence" value="ECO:0007669"/>
    <property type="project" value="UniProtKB-ARBA"/>
</dbReference>
<dbReference type="eggNOG" id="COG5285">
    <property type="taxonomic scope" value="Bacteria"/>
</dbReference>
<gene>
    <name evidence="2" type="ordered locus">PSMK_07800</name>
</gene>
<dbReference type="EMBL" id="AP012338">
    <property type="protein sequence ID" value="BAM02939.1"/>
    <property type="molecule type" value="Genomic_DNA"/>
</dbReference>
<dbReference type="RefSeq" id="WP_014436159.1">
    <property type="nucleotide sequence ID" value="NC_017080.1"/>
</dbReference>
<accession>I0ICF1</accession>
<feature type="region of interest" description="Disordered" evidence="1">
    <location>
        <begin position="300"/>
        <end position="323"/>
    </location>
</feature>
<dbReference type="Gene3D" id="2.60.120.620">
    <property type="entry name" value="q2cbj1_9rhob like domain"/>
    <property type="match status" value="1"/>
</dbReference>
<evidence type="ECO:0000313" key="3">
    <source>
        <dbReference type="Proteomes" id="UP000007881"/>
    </source>
</evidence>
<keyword evidence="3" id="KW-1185">Reference proteome</keyword>
<dbReference type="SUPFAM" id="SSF51197">
    <property type="entry name" value="Clavaminate synthase-like"/>
    <property type="match status" value="1"/>
</dbReference>
<evidence type="ECO:0000256" key="1">
    <source>
        <dbReference type="SAM" id="MobiDB-lite"/>
    </source>
</evidence>
<dbReference type="OrthoDB" id="9796766at2"/>
<protein>
    <submittedName>
        <fullName evidence="2">Putative dioxygenase</fullName>
    </submittedName>
</protein>